<dbReference type="InterPro" id="IPR052895">
    <property type="entry name" value="HetReg/Transcr_Mod"/>
</dbReference>
<evidence type="ECO:0000259" key="1">
    <source>
        <dbReference type="Pfam" id="PF06985"/>
    </source>
</evidence>
<dbReference type="AlphaFoldDB" id="A0A8H4VU98"/>
<protein>
    <recommendedName>
        <fullName evidence="1">Heterokaryon incompatibility domain-containing protein</fullName>
    </recommendedName>
</protein>
<keyword evidence="3" id="KW-1185">Reference proteome</keyword>
<dbReference type="InterPro" id="IPR010730">
    <property type="entry name" value="HET"/>
</dbReference>
<evidence type="ECO:0000313" key="2">
    <source>
        <dbReference type="EMBL" id="KAF4620189.1"/>
    </source>
</evidence>
<dbReference type="OrthoDB" id="2157530at2759"/>
<dbReference type="EMBL" id="JAAMPI010001985">
    <property type="protein sequence ID" value="KAF4620189.1"/>
    <property type="molecule type" value="Genomic_DNA"/>
</dbReference>
<evidence type="ECO:0000313" key="3">
    <source>
        <dbReference type="Proteomes" id="UP000566819"/>
    </source>
</evidence>
<name>A0A8H4VU98_9HELO</name>
<gene>
    <name evidence="2" type="ORF">G7Y89_g14632</name>
</gene>
<proteinExistence type="predicted"/>
<dbReference type="Pfam" id="PF26639">
    <property type="entry name" value="Het-6_barrel"/>
    <property type="match status" value="1"/>
</dbReference>
<accession>A0A8H4VU98</accession>
<dbReference type="Pfam" id="PF06985">
    <property type="entry name" value="HET"/>
    <property type="match status" value="1"/>
</dbReference>
<reference evidence="2 3" key="1">
    <citation type="submission" date="2020-03" db="EMBL/GenBank/DDBJ databases">
        <title>Draft Genome Sequence of Cudoniella acicularis.</title>
        <authorList>
            <person name="Buettner E."/>
            <person name="Kellner H."/>
        </authorList>
    </citation>
    <scope>NUCLEOTIDE SEQUENCE [LARGE SCALE GENOMIC DNA]</scope>
    <source>
        <strain evidence="2 3">DSM 108380</strain>
    </source>
</reference>
<organism evidence="2 3">
    <name type="scientific">Cudoniella acicularis</name>
    <dbReference type="NCBI Taxonomy" id="354080"/>
    <lineage>
        <taxon>Eukaryota</taxon>
        <taxon>Fungi</taxon>
        <taxon>Dikarya</taxon>
        <taxon>Ascomycota</taxon>
        <taxon>Pezizomycotina</taxon>
        <taxon>Leotiomycetes</taxon>
        <taxon>Helotiales</taxon>
        <taxon>Tricladiaceae</taxon>
        <taxon>Cudoniella</taxon>
    </lineage>
</organism>
<dbReference type="PANTHER" id="PTHR24148">
    <property type="entry name" value="ANKYRIN REPEAT DOMAIN-CONTAINING PROTEIN 39 HOMOLOG-RELATED"/>
    <property type="match status" value="1"/>
</dbReference>
<dbReference type="Proteomes" id="UP000566819">
    <property type="component" value="Unassembled WGS sequence"/>
</dbReference>
<sequence>MSESNPIDADLQSGAAESRFLRSQLKSCSYNPLHREKRQIRILLLLPGEFKDPICCNLLIAHLDEKPYYKALSYVWGDPSKRLPIFVNGQEHHITINLYRALRRIRDHIDVRVLWVDALCINQNDIDERSHQVSLMKDIYSSTEEAILFIGDHKSDASDPTYTKSREDQEAENFDLKYWLYGTSFIRRLQSELSMLDEDIENIMEPKEVYDAFSLAHALAASALQSILKGEGLLRAFTNEAAKSLSKVLRLPWFTRIWTVQEAVLPEKSAIVCGSLKLQWVTMMEAARLTKFWNLQKFQYSSDQKEALEELETKVLPLRNEHEAFQDSYGPEHYRLLQRYQHREATDPRDKVFGLLAMTYGLTVGQLIEPDYTKDFCSIYTKLCRRIIESSGSLESLAQRYVHDRKDLPSWVTDWSYTPDAFSTRLGEWNYSSYLWNKASDSTKAEIHPSSSEILSLSGFTVDEISAIGLEIRNSMDPGAADWKNKWEDIIDYPKNINNPYVSGGTVKDAYHRTLTKSRACIVEPETGAFIAFMASTSDVPQSSTLESEKKSNHDYLLELDIQGQRLFTTRKGYFGIGSSKTQVGDLACVLLGGNVPFILRPVDQPNCQLKYDSLICSFVGQAYVHGIMHGEAIRGRTDKTIFSLH</sequence>
<comment type="caution">
    <text evidence="2">The sequence shown here is derived from an EMBL/GenBank/DDBJ whole genome shotgun (WGS) entry which is preliminary data.</text>
</comment>
<feature type="domain" description="Heterokaryon incompatibility" evidence="1">
    <location>
        <begin position="69"/>
        <end position="262"/>
    </location>
</feature>
<dbReference type="PANTHER" id="PTHR24148:SF73">
    <property type="entry name" value="HET DOMAIN PROTEIN (AFU_ORTHOLOGUE AFUA_8G01020)"/>
    <property type="match status" value="1"/>
</dbReference>